<dbReference type="InterPro" id="IPR039375">
    <property type="entry name" value="NodN-like"/>
</dbReference>
<dbReference type="InterPro" id="IPR012340">
    <property type="entry name" value="NA-bd_OB-fold"/>
</dbReference>
<dbReference type="RefSeq" id="WP_044498442.1">
    <property type="nucleotide sequence ID" value="NZ_LK391969.1"/>
</dbReference>
<dbReference type="SUPFAM" id="SSF50249">
    <property type="entry name" value="Nucleic acid-binding proteins"/>
    <property type="match status" value="1"/>
</dbReference>
<feature type="domain" description="ChsH2 rubredoxin-like zinc ribbon" evidence="3">
    <location>
        <begin position="17"/>
        <end position="52"/>
    </location>
</feature>
<dbReference type="PANTHER" id="PTHR34075:SF5">
    <property type="entry name" value="BLR3430 PROTEIN"/>
    <property type="match status" value="1"/>
</dbReference>
<feature type="domain" description="ChsH2 C-terminal OB-fold" evidence="2">
    <location>
        <begin position="54"/>
        <end position="117"/>
    </location>
</feature>
<evidence type="ECO:0000259" key="2">
    <source>
        <dbReference type="Pfam" id="PF01796"/>
    </source>
</evidence>
<dbReference type="Gene3D" id="3.10.129.10">
    <property type="entry name" value="Hotdog Thioesterase"/>
    <property type="match status" value="1"/>
</dbReference>
<organism evidence="4">
    <name type="scientific">Pseudomonas saudimassiliensis</name>
    <dbReference type="NCBI Taxonomy" id="1461581"/>
    <lineage>
        <taxon>Bacteria</taxon>
        <taxon>Pseudomonadati</taxon>
        <taxon>Pseudomonadota</taxon>
        <taxon>Gammaproteobacteria</taxon>
        <taxon>Pseudomonadales</taxon>
        <taxon>Pseudomonadaceae</taxon>
        <taxon>Pseudomonas</taxon>
    </lineage>
</organism>
<sequence length="312" mass="34489">MSNKPMPLPTAISAPFWDGLKEGKILLQQCNACQHWIFYPRRHCSSCLSHDLSWKQVSGAGTLYTYTVARVPTLPEFASAEPQILAVVELDEGVRMNTTLIGLDPGQIKVGMRLKPVRATVNADGAVLLRYTGADVPLEERDEVVRAPEAPAAESGPPKRKIDVKDIETLKSLVTGEFSDWSNQVLVDQELINQFAELSGDSYWIHTDPERARKESPFGGTIAHGALVQVLMSRMQVPLSFEVTGFTNMVNYGSERLRFPSPVPAGSLVHSRTRVKSVEVLPRGTQMVLECNIHVVGQERPAVINDLVILYM</sequence>
<dbReference type="InterPro" id="IPR022002">
    <property type="entry name" value="ChsH2_Znr"/>
</dbReference>
<proteinExistence type="predicted"/>
<dbReference type="InterPro" id="IPR052513">
    <property type="entry name" value="Thioester_dehydratase-like"/>
</dbReference>
<dbReference type="InterPro" id="IPR002878">
    <property type="entry name" value="ChsH2_C"/>
</dbReference>
<evidence type="ECO:0000259" key="1">
    <source>
        <dbReference type="Pfam" id="PF01575"/>
    </source>
</evidence>
<dbReference type="CDD" id="cd03450">
    <property type="entry name" value="NodN"/>
    <property type="match status" value="1"/>
</dbReference>
<dbReference type="AlphaFoldDB" id="A0A078MD56"/>
<dbReference type="EMBL" id="LM997413">
    <property type="protein sequence ID" value="CEA02631.1"/>
    <property type="molecule type" value="Genomic_DNA"/>
</dbReference>
<dbReference type="InterPro" id="IPR002539">
    <property type="entry name" value="MaoC-like_dom"/>
</dbReference>
<dbReference type="SUPFAM" id="SSF54637">
    <property type="entry name" value="Thioesterase/thiol ester dehydrase-isomerase"/>
    <property type="match status" value="1"/>
</dbReference>
<evidence type="ECO:0000313" key="4">
    <source>
        <dbReference type="EMBL" id="CEA02631.1"/>
    </source>
</evidence>
<dbReference type="Pfam" id="PF01575">
    <property type="entry name" value="MaoC_dehydratas"/>
    <property type="match status" value="1"/>
</dbReference>
<dbReference type="Pfam" id="PF01796">
    <property type="entry name" value="OB_ChsH2_C"/>
    <property type="match status" value="1"/>
</dbReference>
<name>A0A078MD56_9PSED</name>
<dbReference type="Gene3D" id="6.10.30.10">
    <property type="match status" value="1"/>
</dbReference>
<protein>
    <submittedName>
        <fullName evidence="4">MaoC-like domain protein</fullName>
    </submittedName>
</protein>
<dbReference type="EMBL" id="LK391969">
    <property type="protein sequence ID" value="CEF25898.1"/>
    <property type="molecule type" value="Genomic_DNA"/>
</dbReference>
<gene>
    <name evidence="4" type="ORF">BN1049_00817</name>
</gene>
<dbReference type="Pfam" id="PF12172">
    <property type="entry name" value="zf-ChsH2"/>
    <property type="match status" value="1"/>
</dbReference>
<accession>A0A078MD56</accession>
<feature type="domain" description="MaoC-like" evidence="1">
    <location>
        <begin position="182"/>
        <end position="279"/>
    </location>
</feature>
<evidence type="ECO:0000259" key="3">
    <source>
        <dbReference type="Pfam" id="PF12172"/>
    </source>
</evidence>
<dbReference type="PATRIC" id="fig|1461581.3.peg.801"/>
<dbReference type="InterPro" id="IPR029069">
    <property type="entry name" value="HotDog_dom_sf"/>
</dbReference>
<reference evidence="4" key="1">
    <citation type="submission" date="2014-07" db="EMBL/GenBank/DDBJ databases">
        <authorList>
            <person name="Urmite Genomes Urmite Genomes"/>
        </authorList>
    </citation>
    <scope>NUCLEOTIDE SEQUENCE</scope>
    <source>
        <strain evidence="4">12M76_air</strain>
    </source>
</reference>
<dbReference type="OrthoDB" id="9801735at2"/>
<dbReference type="PANTHER" id="PTHR34075">
    <property type="entry name" value="BLR3430 PROTEIN"/>
    <property type="match status" value="1"/>
</dbReference>